<evidence type="ECO:0000256" key="8">
    <source>
        <dbReference type="ARBA" id="ARBA00023170"/>
    </source>
</evidence>
<dbReference type="SUPFAM" id="SSF53850">
    <property type="entry name" value="Periplasmic binding protein-like II"/>
    <property type="match status" value="1"/>
</dbReference>
<protein>
    <submittedName>
        <fullName evidence="14">Ligand-gated ion channel</fullName>
    </submittedName>
</protein>
<name>A0ABN7ACC2_9HEMI</name>
<keyword evidence="11" id="KW-0407">Ion channel</keyword>
<dbReference type="Proteomes" id="UP001307889">
    <property type="component" value="Chromosome 2"/>
</dbReference>
<keyword evidence="9" id="KW-0325">Glycoprotein</keyword>
<evidence type="ECO:0000259" key="13">
    <source>
        <dbReference type="Pfam" id="PF10613"/>
    </source>
</evidence>
<keyword evidence="4" id="KW-0812">Transmembrane</keyword>
<evidence type="ECO:0000256" key="3">
    <source>
        <dbReference type="ARBA" id="ARBA00022475"/>
    </source>
</evidence>
<dbReference type="InterPro" id="IPR019594">
    <property type="entry name" value="Glu/Gly-bd"/>
</dbReference>
<keyword evidence="15" id="KW-1185">Reference proteome</keyword>
<dbReference type="Gene3D" id="3.40.190.10">
    <property type="entry name" value="Periplasmic binding protein-like II"/>
    <property type="match status" value="1"/>
</dbReference>
<dbReference type="PANTHER" id="PTHR42643">
    <property type="entry name" value="IONOTROPIC RECEPTOR 20A-RELATED"/>
    <property type="match status" value="1"/>
</dbReference>
<keyword evidence="7" id="KW-0472">Membrane</keyword>
<keyword evidence="5" id="KW-1133">Transmembrane helix</keyword>
<organism evidence="14 15">
    <name type="scientific">Nesidiocoris tenuis</name>
    <dbReference type="NCBI Taxonomy" id="355587"/>
    <lineage>
        <taxon>Eukaryota</taxon>
        <taxon>Metazoa</taxon>
        <taxon>Ecdysozoa</taxon>
        <taxon>Arthropoda</taxon>
        <taxon>Hexapoda</taxon>
        <taxon>Insecta</taxon>
        <taxon>Pterygota</taxon>
        <taxon>Neoptera</taxon>
        <taxon>Paraneoptera</taxon>
        <taxon>Hemiptera</taxon>
        <taxon>Heteroptera</taxon>
        <taxon>Panheteroptera</taxon>
        <taxon>Cimicomorpha</taxon>
        <taxon>Miridae</taxon>
        <taxon>Dicyphina</taxon>
        <taxon>Nesidiocoris</taxon>
    </lineage>
</organism>
<evidence type="ECO:0000256" key="1">
    <source>
        <dbReference type="ARBA" id="ARBA00004651"/>
    </source>
</evidence>
<keyword evidence="12" id="KW-0732">Signal</keyword>
<dbReference type="Pfam" id="PF10613">
    <property type="entry name" value="Lig_chan-Glu_bd"/>
    <property type="match status" value="1"/>
</dbReference>
<evidence type="ECO:0000256" key="12">
    <source>
        <dbReference type="SAM" id="SignalP"/>
    </source>
</evidence>
<evidence type="ECO:0000256" key="10">
    <source>
        <dbReference type="ARBA" id="ARBA00023286"/>
    </source>
</evidence>
<gene>
    <name evidence="14" type="ORF">NTJ_02758</name>
</gene>
<dbReference type="EMBL" id="AP028910">
    <property type="protein sequence ID" value="BES89951.1"/>
    <property type="molecule type" value="Genomic_DNA"/>
</dbReference>
<keyword evidence="2" id="KW-0813">Transport</keyword>
<proteinExistence type="predicted"/>
<evidence type="ECO:0000256" key="9">
    <source>
        <dbReference type="ARBA" id="ARBA00023180"/>
    </source>
</evidence>
<evidence type="ECO:0000256" key="7">
    <source>
        <dbReference type="ARBA" id="ARBA00023136"/>
    </source>
</evidence>
<feature type="chain" id="PRO_5045036468" evidence="12">
    <location>
        <begin position="20"/>
        <end position="371"/>
    </location>
</feature>
<comment type="subcellular location">
    <subcellularLocation>
        <location evidence="1">Cell membrane</location>
        <topology evidence="1">Multi-pass membrane protein</topology>
    </subcellularLocation>
</comment>
<evidence type="ECO:0000313" key="15">
    <source>
        <dbReference type="Proteomes" id="UP001307889"/>
    </source>
</evidence>
<keyword evidence="6" id="KW-0406">Ion transport</keyword>
<evidence type="ECO:0000256" key="5">
    <source>
        <dbReference type="ARBA" id="ARBA00022989"/>
    </source>
</evidence>
<evidence type="ECO:0000256" key="2">
    <source>
        <dbReference type="ARBA" id="ARBA00022448"/>
    </source>
</evidence>
<feature type="domain" description="Ionotropic glutamate receptor L-glutamate and glycine-binding" evidence="13">
    <location>
        <begin position="232"/>
        <end position="326"/>
    </location>
</feature>
<dbReference type="PANTHER" id="PTHR42643:SF30">
    <property type="entry name" value="IONOTROPIC RECEPTOR 40A-RELATED"/>
    <property type="match status" value="1"/>
</dbReference>
<evidence type="ECO:0000256" key="11">
    <source>
        <dbReference type="ARBA" id="ARBA00023303"/>
    </source>
</evidence>
<keyword evidence="3" id="KW-1003">Cell membrane</keyword>
<keyword evidence="8" id="KW-0675">Receptor</keyword>
<evidence type="ECO:0000256" key="6">
    <source>
        <dbReference type="ARBA" id="ARBA00023065"/>
    </source>
</evidence>
<evidence type="ECO:0000313" key="14">
    <source>
        <dbReference type="EMBL" id="BES89951.1"/>
    </source>
</evidence>
<dbReference type="InterPro" id="IPR052192">
    <property type="entry name" value="Insect_Ionotropic_Sensory_Rcpt"/>
</dbReference>
<evidence type="ECO:0000256" key="4">
    <source>
        <dbReference type="ARBA" id="ARBA00022692"/>
    </source>
</evidence>
<feature type="signal peptide" evidence="12">
    <location>
        <begin position="1"/>
        <end position="19"/>
    </location>
</feature>
<sequence length="371" mass="42513">MRLSSIIGLTCIISCFCQARRRAEEVEGYLSAQPFITSEEGAHLINVLVDVGFDLPTNHLAIVYEVPNEDEQLVTTLCTTLQHFGIRTSLHNVLRCNKSTTYLSKLIDDIKSTSAAYVDEVYVLMTSMETSEDVISMIRQEKLGRRNIIYIFLLLNERISDVFKSDVEEVMRVSVITRPRPQSYLVYYNQASPIGGGKFQMVNWWTRQRGFFRKPLFPQSSDVFRDLRGRTFVIPVLHKPPWYFVSYSNDSIQVEGGRDEKLLTILSEKLNFRFEYFDPPDRSEGTAMVNDTVQGVLGLIWTGEVDVFIGDLTVTFERSLVVEFSFFTLSDSEVFLTHAPGKLNEALALVRPFHWQVSFFSFTPSVVIMIR</sequence>
<reference evidence="14 15" key="1">
    <citation type="submission" date="2023-09" db="EMBL/GenBank/DDBJ databases">
        <title>Nesidiocoris tenuis whole genome shotgun sequence.</title>
        <authorList>
            <person name="Shibata T."/>
            <person name="Shimoda M."/>
            <person name="Kobayashi T."/>
            <person name="Uehara T."/>
        </authorList>
    </citation>
    <scope>NUCLEOTIDE SEQUENCE [LARGE SCALE GENOMIC DNA]</scope>
    <source>
        <strain evidence="14 15">Japan</strain>
    </source>
</reference>
<accession>A0ABN7ACC2</accession>
<keyword evidence="10" id="KW-1071">Ligand-gated ion channel</keyword>